<evidence type="ECO:0000313" key="3">
    <source>
        <dbReference type="Proteomes" id="UP000255469"/>
    </source>
</evidence>
<evidence type="ECO:0000256" key="1">
    <source>
        <dbReference type="SAM" id="Phobius"/>
    </source>
</evidence>
<sequence>MVLNFEGILLAVSTFLIIGLCHPLVIKTEYYFGTKPWWIWLVSGLSCCAGALFVESIFWSALLGVLGASFLWGIGELLAQEKRVAKGWFPMNPKRRKHYEKFGKDGSLCPVCKEDK</sequence>
<feature type="transmembrane region" description="Helical" evidence="1">
    <location>
        <begin position="60"/>
        <end position="79"/>
    </location>
</feature>
<protein>
    <recommendedName>
        <fullName evidence="4">DUF4491 family protein</fullName>
    </recommendedName>
</protein>
<dbReference type="Proteomes" id="UP000255469">
    <property type="component" value="Unassembled WGS sequence"/>
</dbReference>
<gene>
    <name evidence="2" type="ORF">NCTC13067_02231</name>
</gene>
<keyword evidence="1" id="KW-1133">Transmembrane helix</keyword>
<dbReference type="RefSeq" id="WP_025068243.1">
    <property type="nucleotide sequence ID" value="NZ_CAUVPN010000010.1"/>
</dbReference>
<feature type="transmembrane region" description="Helical" evidence="1">
    <location>
        <begin position="6"/>
        <end position="25"/>
    </location>
</feature>
<evidence type="ECO:0000313" key="2">
    <source>
        <dbReference type="EMBL" id="SUB94362.1"/>
    </source>
</evidence>
<dbReference type="AlphaFoldDB" id="A0A379EE64"/>
<keyword evidence="1" id="KW-0812">Transmembrane</keyword>
<reference evidence="2 3" key="1">
    <citation type="submission" date="2018-06" db="EMBL/GenBank/DDBJ databases">
        <authorList>
            <consortium name="Pathogen Informatics"/>
            <person name="Doyle S."/>
        </authorList>
    </citation>
    <scope>NUCLEOTIDE SEQUENCE [LARGE SCALE GENOMIC DNA]</scope>
    <source>
        <strain evidence="2 3">NCTC13067</strain>
    </source>
</reference>
<name>A0A379EE64_9BACT</name>
<evidence type="ECO:0008006" key="4">
    <source>
        <dbReference type="Google" id="ProtNLM"/>
    </source>
</evidence>
<organism evidence="2 3">
    <name type="scientific">Prevotella denticola</name>
    <dbReference type="NCBI Taxonomy" id="28129"/>
    <lineage>
        <taxon>Bacteria</taxon>
        <taxon>Pseudomonadati</taxon>
        <taxon>Bacteroidota</taxon>
        <taxon>Bacteroidia</taxon>
        <taxon>Bacteroidales</taxon>
        <taxon>Prevotellaceae</taxon>
        <taxon>Prevotella</taxon>
    </lineage>
</organism>
<dbReference type="EMBL" id="UGTM01000002">
    <property type="protein sequence ID" value="SUB94362.1"/>
    <property type="molecule type" value="Genomic_DNA"/>
</dbReference>
<proteinExistence type="predicted"/>
<dbReference type="InterPro" id="IPR027890">
    <property type="entry name" value="DUF4491"/>
</dbReference>
<accession>A0A379EE64</accession>
<keyword evidence="1" id="KW-0472">Membrane</keyword>
<dbReference type="Pfam" id="PF14898">
    <property type="entry name" value="DUF4491"/>
    <property type="match status" value="1"/>
</dbReference>